<dbReference type="Gene3D" id="1.20.120.20">
    <property type="entry name" value="Apolipoprotein"/>
    <property type="match status" value="1"/>
</dbReference>
<reference evidence="2 3" key="1">
    <citation type="submission" date="2021-06" db="EMBL/GenBank/DDBJ databases">
        <title>New haloarchaea isolates fom saline soil.</title>
        <authorList>
            <person name="Duran-Viseras A."/>
            <person name="Sanchez-Porro C.S."/>
            <person name="Ventosa A."/>
        </authorList>
    </citation>
    <scope>NUCLEOTIDE SEQUENCE [LARGE SCALE GENOMIC DNA]</scope>
    <source>
        <strain evidence="2 3">JCM 183640</strain>
    </source>
</reference>
<gene>
    <name evidence="2" type="ORF">KTS45_12605</name>
</gene>
<feature type="coiled-coil region" evidence="1">
    <location>
        <begin position="121"/>
        <end position="210"/>
    </location>
</feature>
<proteinExistence type="predicted"/>
<evidence type="ECO:0008006" key="4">
    <source>
        <dbReference type="Google" id="ProtNLM"/>
    </source>
</evidence>
<sequence length="305" mass="32913">MASESTEEGAVTVELSPGLDEWLDERAATLGVPREEVVRQVLASYQAAADFEDGSLSGLVDVEAAVEDAMQDQLDAAVSAAVADALDGQVETTAESAVGDHLPAIADAVEGRLDDRVDAVEADFRAKIEDVRERVVQVKREADGKAPADHDHAEFDALAELESEVTELRRELVDHTERVEERVADQSGRIDDLEAESTAVEDRLDDVEDKLKRVAWVVSDLREDRGGRDSHQRAVDRIKRAAAQEGVSTATCENCGESVEIALLTDPQCPHCGTAVSDVRPEGGIFRTKARLVTAAQLEASSDDE</sequence>
<dbReference type="EMBL" id="JAHQXF010000002">
    <property type="protein sequence ID" value="MBV0925038.1"/>
    <property type="molecule type" value="Genomic_DNA"/>
</dbReference>
<dbReference type="OrthoDB" id="178000at2157"/>
<keyword evidence="3" id="KW-1185">Reference proteome</keyword>
<dbReference type="AlphaFoldDB" id="A0A8J7YAS5"/>
<protein>
    <recommendedName>
        <fullName evidence="4">CopG family transcriptional regulator</fullName>
    </recommendedName>
</protein>
<keyword evidence="1" id="KW-0175">Coiled coil</keyword>
<dbReference type="RefSeq" id="WP_162317878.1">
    <property type="nucleotide sequence ID" value="NZ_JAHQXF010000002.1"/>
</dbReference>
<organism evidence="2 3">
    <name type="scientific">Haloarcula limicola</name>
    <dbReference type="NCBI Taxonomy" id="1429915"/>
    <lineage>
        <taxon>Archaea</taxon>
        <taxon>Methanobacteriati</taxon>
        <taxon>Methanobacteriota</taxon>
        <taxon>Stenosarchaea group</taxon>
        <taxon>Halobacteria</taxon>
        <taxon>Halobacteriales</taxon>
        <taxon>Haloarculaceae</taxon>
        <taxon>Haloarcula</taxon>
    </lineage>
</organism>
<evidence type="ECO:0000313" key="2">
    <source>
        <dbReference type="EMBL" id="MBV0925038.1"/>
    </source>
</evidence>
<dbReference type="Proteomes" id="UP000766550">
    <property type="component" value="Unassembled WGS sequence"/>
</dbReference>
<name>A0A8J7YAS5_9EURY</name>
<evidence type="ECO:0000313" key="3">
    <source>
        <dbReference type="Proteomes" id="UP000766550"/>
    </source>
</evidence>
<evidence type="ECO:0000256" key="1">
    <source>
        <dbReference type="SAM" id="Coils"/>
    </source>
</evidence>
<comment type="caution">
    <text evidence="2">The sequence shown here is derived from an EMBL/GenBank/DDBJ whole genome shotgun (WGS) entry which is preliminary data.</text>
</comment>
<accession>A0A8J7YAS5</accession>